<protein>
    <submittedName>
        <fullName evidence="1">Uncharacterized protein</fullName>
    </submittedName>
</protein>
<keyword evidence="2" id="KW-1185">Reference proteome</keyword>
<comment type="caution">
    <text evidence="1">The sequence shown here is derived from an EMBL/GenBank/DDBJ whole genome shotgun (WGS) entry which is preliminary data.</text>
</comment>
<dbReference type="RefSeq" id="WP_389223019.1">
    <property type="nucleotide sequence ID" value="NZ_JBIACJ010000016.1"/>
</dbReference>
<organism evidence="1 2">
    <name type="scientific">Cytobacillus mangrovibacter</name>
    <dbReference type="NCBI Taxonomy" id="3299024"/>
    <lineage>
        <taxon>Bacteria</taxon>
        <taxon>Bacillati</taxon>
        <taxon>Bacillota</taxon>
        <taxon>Bacilli</taxon>
        <taxon>Bacillales</taxon>
        <taxon>Bacillaceae</taxon>
        <taxon>Cytobacillus</taxon>
    </lineage>
</organism>
<evidence type="ECO:0000313" key="2">
    <source>
        <dbReference type="Proteomes" id="UP001601058"/>
    </source>
</evidence>
<proteinExistence type="predicted"/>
<reference evidence="1 2" key="1">
    <citation type="submission" date="2024-08" db="EMBL/GenBank/DDBJ databases">
        <title>Two novel Cytobacillus novel species.</title>
        <authorList>
            <person name="Liu G."/>
        </authorList>
    </citation>
    <scope>NUCLEOTIDE SEQUENCE [LARGE SCALE GENOMIC DNA]</scope>
    <source>
        <strain evidence="1 2">FJAT-53684</strain>
    </source>
</reference>
<gene>
    <name evidence="1" type="ORF">ACFYKT_19670</name>
</gene>
<accession>A0ABW6K2W5</accession>
<evidence type="ECO:0000313" key="1">
    <source>
        <dbReference type="EMBL" id="MFE8698519.1"/>
    </source>
</evidence>
<sequence length="266" mass="31168">MIRMHNLPEPIKAILKSYYKENETPDVFPSKFHVNNEVYYYFTFAPAAEQLIIRENGVVPPFHQVQREALIFNSYNVSIETIINIGEKWVKSGKRENYQKLIGILMEIEEKLHLPSDLSGAYNSYKITAEKVLEYQVIINQSVQKAKEIWDRTNSEELATEHDQVEMRKCIVEMTRAAYKQNEIQLKTEKEREIIWSFVSSKRWPLNSAGWGIYFKLKPFQNNMMKNTPANLKQADELGKMVLGDDLPLEQHENAKSVWNKLRNPK</sequence>
<dbReference type="EMBL" id="JBIACJ010000016">
    <property type="protein sequence ID" value="MFE8698519.1"/>
    <property type="molecule type" value="Genomic_DNA"/>
</dbReference>
<dbReference type="Proteomes" id="UP001601058">
    <property type="component" value="Unassembled WGS sequence"/>
</dbReference>
<name>A0ABW6K2W5_9BACI</name>